<feature type="transmembrane region" description="Helical" evidence="1">
    <location>
        <begin position="186"/>
        <end position="206"/>
    </location>
</feature>
<evidence type="ECO:0000313" key="3">
    <source>
        <dbReference type="Proteomes" id="UP000251889"/>
    </source>
</evidence>
<comment type="caution">
    <text evidence="2">The sequence shown here is derived from an EMBL/GenBank/DDBJ whole genome shotgun (WGS) entry which is preliminary data.</text>
</comment>
<reference evidence="2 3" key="1">
    <citation type="submission" date="2018-06" db="EMBL/GenBank/DDBJ databases">
        <title>Chryseolinea flavus sp. nov., a member of the phylum Bacteroidetes isolated from soil.</title>
        <authorList>
            <person name="Li Y."/>
            <person name="Wang J."/>
        </authorList>
    </citation>
    <scope>NUCLEOTIDE SEQUENCE [LARGE SCALE GENOMIC DNA]</scope>
    <source>
        <strain evidence="2 3">SDU1-6</strain>
    </source>
</reference>
<dbReference type="EMBL" id="QMFY01000019">
    <property type="protein sequence ID" value="RAV98304.1"/>
    <property type="molecule type" value="Genomic_DNA"/>
</dbReference>
<evidence type="ECO:0000256" key="1">
    <source>
        <dbReference type="SAM" id="Phobius"/>
    </source>
</evidence>
<dbReference type="InterPro" id="IPR022134">
    <property type="entry name" value="DUF3667"/>
</dbReference>
<keyword evidence="3" id="KW-1185">Reference proteome</keyword>
<organism evidence="2 3">
    <name type="scientific">Pseudochryseolinea flava</name>
    <dbReference type="NCBI Taxonomy" id="2059302"/>
    <lineage>
        <taxon>Bacteria</taxon>
        <taxon>Pseudomonadati</taxon>
        <taxon>Bacteroidota</taxon>
        <taxon>Cytophagia</taxon>
        <taxon>Cytophagales</taxon>
        <taxon>Fulvivirgaceae</taxon>
        <taxon>Pseudochryseolinea</taxon>
    </lineage>
</organism>
<accession>A0A364XVX5</accession>
<dbReference type="Pfam" id="PF12412">
    <property type="entry name" value="DUF3667"/>
    <property type="match status" value="1"/>
</dbReference>
<gene>
    <name evidence="2" type="ORF">DQQ10_24450</name>
</gene>
<protein>
    <recommendedName>
        <fullName evidence="4">DUF3667 domain-containing protein</fullName>
    </recommendedName>
</protein>
<feature type="transmembrane region" description="Helical" evidence="1">
    <location>
        <begin position="218"/>
        <end position="239"/>
    </location>
</feature>
<dbReference type="OrthoDB" id="7446256at2"/>
<evidence type="ECO:0008006" key="4">
    <source>
        <dbReference type="Google" id="ProtNLM"/>
    </source>
</evidence>
<dbReference type="Proteomes" id="UP000251889">
    <property type="component" value="Unassembled WGS sequence"/>
</dbReference>
<proteinExistence type="predicted"/>
<feature type="transmembrane region" description="Helical" evidence="1">
    <location>
        <begin position="157"/>
        <end position="180"/>
    </location>
</feature>
<sequence length="246" mass="28450">MTVCKNCDTAFDGKFCSNCGQNAHVHRITVGHMAHELSHAITHADKGFLLLVKELLYRPGFVAKEYLEGRRKKYFNPFSFLVIMSALSAFITYKSGYLQQAGDGHRGPSNMYYQEAMQLSINYGKLIGLVVIVPLYALISWLFFWKPRYNYAEHFVLQSYSIGMYYVVSVLIFIPAFLLMPGTFQINNMVLHLIYAIYMGVTYHQFFKKNLFVCILKALVMTVVFIAAFWYLLVGYIWLKHLIIDH</sequence>
<feature type="transmembrane region" description="Helical" evidence="1">
    <location>
        <begin position="74"/>
        <end position="93"/>
    </location>
</feature>
<name>A0A364XVX5_9BACT</name>
<evidence type="ECO:0000313" key="2">
    <source>
        <dbReference type="EMBL" id="RAV98304.1"/>
    </source>
</evidence>
<feature type="transmembrane region" description="Helical" evidence="1">
    <location>
        <begin position="126"/>
        <end position="145"/>
    </location>
</feature>
<keyword evidence="1" id="KW-0472">Membrane</keyword>
<dbReference type="AlphaFoldDB" id="A0A364XVX5"/>
<dbReference type="RefSeq" id="WP_112749570.1">
    <property type="nucleotide sequence ID" value="NZ_QMFY01000019.1"/>
</dbReference>
<keyword evidence="1" id="KW-0812">Transmembrane</keyword>
<keyword evidence="1" id="KW-1133">Transmembrane helix</keyword>